<dbReference type="InterPro" id="IPR036291">
    <property type="entry name" value="NAD(P)-bd_dom_sf"/>
</dbReference>
<organism evidence="2 3">
    <name type="scientific">Noviherbaspirillum sedimenti</name>
    <dbReference type="NCBI Taxonomy" id="2320865"/>
    <lineage>
        <taxon>Bacteria</taxon>
        <taxon>Pseudomonadati</taxon>
        <taxon>Pseudomonadota</taxon>
        <taxon>Betaproteobacteria</taxon>
        <taxon>Burkholderiales</taxon>
        <taxon>Oxalobacteraceae</taxon>
        <taxon>Noviherbaspirillum</taxon>
    </lineage>
</organism>
<sequence>MYYNCLTAEASMNNVKQRIALVTGGANGIGDAIVSALAENGVKVFSLDRAAPKQPRDGVIYLDADVSQPDQVAGVFSKIDAVGQGLDIVVHSAGIQRSGLIGQMSFDNWSAVIGTHLTGLFLCASEAMPRMIKQARGGAIISIASTAAFVGLPGRGPYTAAKAGIVGLTRSLAVEAAPYRIRVNAVAPGFTRTAIIDDAIANGSLQEDWMLERVPLRRLAEPAEIASVVKFLSSEDAAYITGQTIVADGGWTIQGINESPDWLQPDGAPR</sequence>
<evidence type="ECO:0000313" key="2">
    <source>
        <dbReference type="EMBL" id="RJG00434.1"/>
    </source>
</evidence>
<protein>
    <submittedName>
        <fullName evidence="2">SDR family oxidoreductase</fullName>
    </submittedName>
</protein>
<comment type="similarity">
    <text evidence="1">Belongs to the short-chain dehydrogenases/reductases (SDR) family.</text>
</comment>
<dbReference type="Pfam" id="PF13561">
    <property type="entry name" value="adh_short_C2"/>
    <property type="match status" value="1"/>
</dbReference>
<dbReference type="PRINTS" id="PR00080">
    <property type="entry name" value="SDRFAMILY"/>
</dbReference>
<dbReference type="PRINTS" id="PR00081">
    <property type="entry name" value="GDHRDH"/>
</dbReference>
<accession>A0A3A3FXJ9</accession>
<gene>
    <name evidence="2" type="ORF">D3878_01620</name>
</gene>
<dbReference type="AlphaFoldDB" id="A0A3A3FXJ9"/>
<evidence type="ECO:0000256" key="1">
    <source>
        <dbReference type="ARBA" id="ARBA00006484"/>
    </source>
</evidence>
<dbReference type="GO" id="GO:0016616">
    <property type="term" value="F:oxidoreductase activity, acting on the CH-OH group of donors, NAD or NADP as acceptor"/>
    <property type="evidence" value="ECO:0007669"/>
    <property type="project" value="TreeGrafter"/>
</dbReference>
<dbReference type="FunFam" id="3.40.50.720:FF:000084">
    <property type="entry name" value="Short-chain dehydrogenase reductase"/>
    <property type="match status" value="1"/>
</dbReference>
<dbReference type="EMBL" id="QYUQ01000002">
    <property type="protein sequence ID" value="RJG00434.1"/>
    <property type="molecule type" value="Genomic_DNA"/>
</dbReference>
<dbReference type="InterPro" id="IPR002347">
    <property type="entry name" value="SDR_fam"/>
</dbReference>
<dbReference type="PROSITE" id="PS00061">
    <property type="entry name" value="ADH_SHORT"/>
    <property type="match status" value="1"/>
</dbReference>
<proteinExistence type="inferred from homology"/>
<dbReference type="SUPFAM" id="SSF51735">
    <property type="entry name" value="NAD(P)-binding Rossmann-fold domains"/>
    <property type="match status" value="1"/>
</dbReference>
<reference evidence="3" key="1">
    <citation type="submission" date="2018-09" db="EMBL/GenBank/DDBJ databases">
        <authorList>
            <person name="Zhu H."/>
        </authorList>
    </citation>
    <scope>NUCLEOTIDE SEQUENCE [LARGE SCALE GENOMIC DNA]</scope>
    <source>
        <strain evidence="3">K1S02-23</strain>
    </source>
</reference>
<dbReference type="Proteomes" id="UP000266327">
    <property type="component" value="Unassembled WGS sequence"/>
</dbReference>
<evidence type="ECO:0000313" key="3">
    <source>
        <dbReference type="Proteomes" id="UP000266327"/>
    </source>
</evidence>
<dbReference type="PANTHER" id="PTHR42760">
    <property type="entry name" value="SHORT-CHAIN DEHYDROGENASES/REDUCTASES FAMILY MEMBER"/>
    <property type="match status" value="1"/>
</dbReference>
<comment type="caution">
    <text evidence="2">The sequence shown here is derived from an EMBL/GenBank/DDBJ whole genome shotgun (WGS) entry which is preliminary data.</text>
</comment>
<dbReference type="Gene3D" id="3.40.50.720">
    <property type="entry name" value="NAD(P)-binding Rossmann-like Domain"/>
    <property type="match status" value="1"/>
</dbReference>
<dbReference type="InterPro" id="IPR020904">
    <property type="entry name" value="Sc_DH/Rdtase_CS"/>
</dbReference>
<name>A0A3A3FXJ9_9BURK</name>
<keyword evidence="3" id="KW-1185">Reference proteome</keyword>